<feature type="domain" description="DUF397" evidence="1">
    <location>
        <begin position="6"/>
        <end position="57"/>
    </location>
</feature>
<comment type="caution">
    <text evidence="2">The sequence shown here is derived from an EMBL/GenBank/DDBJ whole genome shotgun (WGS) entry which is preliminary data.</text>
</comment>
<name>A0ABV3K6E8_STRON</name>
<keyword evidence="3" id="KW-1185">Reference proteome</keyword>
<dbReference type="Proteomes" id="UP001552594">
    <property type="component" value="Unassembled WGS sequence"/>
</dbReference>
<protein>
    <submittedName>
        <fullName evidence="2">DUF397 domain-containing protein</fullName>
    </submittedName>
</protein>
<sequence>MTGPTAWFKSSHSQGDGGDCVEVAVAVLTVHIRDSKRRLGPQLAVPATAWAEFITNVGERL</sequence>
<dbReference type="InterPro" id="IPR007278">
    <property type="entry name" value="DUF397"/>
</dbReference>
<evidence type="ECO:0000313" key="3">
    <source>
        <dbReference type="Proteomes" id="UP001552594"/>
    </source>
</evidence>
<dbReference type="EMBL" id="JBFAUK010000039">
    <property type="protein sequence ID" value="MEV5510725.1"/>
    <property type="molecule type" value="Genomic_DNA"/>
</dbReference>
<evidence type="ECO:0000313" key="2">
    <source>
        <dbReference type="EMBL" id="MEV5510725.1"/>
    </source>
</evidence>
<reference evidence="2 3" key="1">
    <citation type="submission" date="2024-06" db="EMBL/GenBank/DDBJ databases">
        <title>The Natural Products Discovery Center: Release of the First 8490 Sequenced Strains for Exploring Actinobacteria Biosynthetic Diversity.</title>
        <authorList>
            <person name="Kalkreuter E."/>
            <person name="Kautsar S.A."/>
            <person name="Yang D."/>
            <person name="Bader C.D."/>
            <person name="Teijaro C.N."/>
            <person name="Fluegel L."/>
            <person name="Davis C.M."/>
            <person name="Simpson J.R."/>
            <person name="Lauterbach L."/>
            <person name="Steele A.D."/>
            <person name="Gui C."/>
            <person name="Meng S."/>
            <person name="Li G."/>
            <person name="Viehrig K."/>
            <person name="Ye F."/>
            <person name="Su P."/>
            <person name="Kiefer A.F."/>
            <person name="Nichols A."/>
            <person name="Cepeda A.J."/>
            <person name="Yan W."/>
            <person name="Fan B."/>
            <person name="Jiang Y."/>
            <person name="Adhikari A."/>
            <person name="Zheng C.-J."/>
            <person name="Schuster L."/>
            <person name="Cowan T.M."/>
            <person name="Smanski M.J."/>
            <person name="Chevrette M.G."/>
            <person name="De Carvalho L.P.S."/>
            <person name="Shen B."/>
        </authorList>
    </citation>
    <scope>NUCLEOTIDE SEQUENCE [LARGE SCALE GENOMIC DNA]</scope>
    <source>
        <strain evidence="2 3">NPDC052347</strain>
    </source>
</reference>
<proteinExistence type="predicted"/>
<evidence type="ECO:0000259" key="1">
    <source>
        <dbReference type="Pfam" id="PF04149"/>
    </source>
</evidence>
<organism evidence="2 3">
    <name type="scientific">Streptomyces orinoci</name>
    <name type="common">Streptoverticillium orinoci</name>
    <dbReference type="NCBI Taxonomy" id="67339"/>
    <lineage>
        <taxon>Bacteria</taxon>
        <taxon>Bacillati</taxon>
        <taxon>Actinomycetota</taxon>
        <taxon>Actinomycetes</taxon>
        <taxon>Kitasatosporales</taxon>
        <taxon>Streptomycetaceae</taxon>
        <taxon>Streptomyces</taxon>
    </lineage>
</organism>
<gene>
    <name evidence="2" type="ORF">AB0L16_30605</name>
</gene>
<dbReference type="Pfam" id="PF04149">
    <property type="entry name" value="DUF397"/>
    <property type="match status" value="1"/>
</dbReference>
<dbReference type="RefSeq" id="WP_109283319.1">
    <property type="nucleotide sequence ID" value="NZ_JBFAUK010000039.1"/>
</dbReference>
<accession>A0ABV3K6E8</accession>